<keyword evidence="3" id="KW-1185">Reference proteome</keyword>
<dbReference type="Proteomes" id="UP000187735">
    <property type="component" value="Chromosome"/>
</dbReference>
<dbReference type="STRING" id="1891926.Fuma_04703"/>
<sequence>MSAAYAQLHQLLKHLYHAEQLLEHGPRRIVAAQNKVAAAEQACVDQKEQIQLLKKAADQNSLNLKSREADIQKLTGQLNQASSNKEYDIIQAQISAAKAGDAELEDKILSLFSQIDEATEELASRQEQLDLAKQKSSDVAAEVKEKEPGLKAEVSRLTAEIEQVEKAIPGGESNSAYKRLRASMGPSALALVDDGFCSECNTGATQQDVVRMNLGEFVLCRACGRILYQVGHEAS</sequence>
<feature type="coiled-coil region" evidence="1">
    <location>
        <begin position="29"/>
        <end position="135"/>
    </location>
</feature>
<dbReference type="EMBL" id="CP017641">
    <property type="protein sequence ID" value="APZ95051.1"/>
    <property type="molecule type" value="Genomic_DNA"/>
</dbReference>
<organism evidence="2 3">
    <name type="scientific">Fuerstiella marisgermanici</name>
    <dbReference type="NCBI Taxonomy" id="1891926"/>
    <lineage>
        <taxon>Bacteria</taxon>
        <taxon>Pseudomonadati</taxon>
        <taxon>Planctomycetota</taxon>
        <taxon>Planctomycetia</taxon>
        <taxon>Planctomycetales</taxon>
        <taxon>Planctomycetaceae</taxon>
        <taxon>Fuerstiella</taxon>
    </lineage>
</organism>
<dbReference type="OrthoDB" id="260976at2"/>
<evidence type="ECO:0000313" key="3">
    <source>
        <dbReference type="Proteomes" id="UP000187735"/>
    </source>
</evidence>
<accession>A0A1P8WLX8</accession>
<gene>
    <name evidence="2" type="ORF">Fuma_04703</name>
</gene>
<dbReference type="RefSeq" id="WP_077026269.1">
    <property type="nucleotide sequence ID" value="NZ_CP017641.1"/>
</dbReference>
<evidence type="ECO:0000313" key="2">
    <source>
        <dbReference type="EMBL" id="APZ95051.1"/>
    </source>
</evidence>
<keyword evidence="1" id="KW-0175">Coiled coil</keyword>
<dbReference type="KEGG" id="fmr:Fuma_04703"/>
<dbReference type="Gene3D" id="1.10.287.1490">
    <property type="match status" value="1"/>
</dbReference>
<evidence type="ECO:0000256" key="1">
    <source>
        <dbReference type="SAM" id="Coils"/>
    </source>
</evidence>
<protein>
    <submittedName>
        <fullName evidence="2">Zinc ribbon domain protein</fullName>
    </submittedName>
</protein>
<proteinExistence type="predicted"/>
<dbReference type="AlphaFoldDB" id="A0A1P8WLX8"/>
<reference evidence="2 3" key="1">
    <citation type="journal article" date="2016" name="Front. Microbiol.">
        <title>Fuerstia marisgermanicae gen. nov., sp. nov., an Unusual Member of the Phylum Planctomycetes from the German Wadden Sea.</title>
        <authorList>
            <person name="Kohn T."/>
            <person name="Heuer A."/>
            <person name="Jogler M."/>
            <person name="Vollmers J."/>
            <person name="Boedeker C."/>
            <person name="Bunk B."/>
            <person name="Rast P."/>
            <person name="Borchert D."/>
            <person name="Glockner I."/>
            <person name="Freese H.M."/>
            <person name="Klenk H.P."/>
            <person name="Overmann J."/>
            <person name="Kaster A.K."/>
            <person name="Rohde M."/>
            <person name="Wiegand S."/>
            <person name="Jogler C."/>
        </authorList>
    </citation>
    <scope>NUCLEOTIDE SEQUENCE [LARGE SCALE GENOMIC DNA]</scope>
    <source>
        <strain evidence="2 3">NH11</strain>
    </source>
</reference>
<name>A0A1P8WLX8_9PLAN</name>